<dbReference type="InterPro" id="IPR052341">
    <property type="entry name" value="LOG_family_nucleotidases"/>
</dbReference>
<protein>
    <recommendedName>
        <fullName evidence="3">Rossmann fold nucleotide-binding protein</fullName>
    </recommendedName>
</protein>
<gene>
    <name evidence="1" type="ORF">UX05_C0006G0048</name>
</gene>
<proteinExistence type="predicted"/>
<accession>A0A0G1Q2I1</accession>
<comment type="caution">
    <text evidence="1">The sequence shown here is derived from an EMBL/GenBank/DDBJ whole genome shotgun (WGS) entry which is preliminary data.</text>
</comment>
<name>A0A0G1Q2I1_9BACT</name>
<dbReference type="SUPFAM" id="SSF102405">
    <property type="entry name" value="MCP/YpsA-like"/>
    <property type="match status" value="1"/>
</dbReference>
<evidence type="ECO:0000313" key="1">
    <source>
        <dbReference type="EMBL" id="KKU02875.1"/>
    </source>
</evidence>
<dbReference type="GO" id="GO:0005829">
    <property type="term" value="C:cytosol"/>
    <property type="evidence" value="ECO:0007669"/>
    <property type="project" value="TreeGrafter"/>
</dbReference>
<dbReference type="Pfam" id="PF18306">
    <property type="entry name" value="LDcluster4"/>
    <property type="match status" value="1"/>
</dbReference>
<dbReference type="Proteomes" id="UP000034264">
    <property type="component" value="Unassembled WGS sequence"/>
</dbReference>
<dbReference type="PANTHER" id="PTHR43393">
    <property type="entry name" value="CYTOKININ RIBOSIDE 5'-MONOPHOSPHATE PHOSPHORIBOHYDROLASE"/>
    <property type="match status" value="1"/>
</dbReference>
<dbReference type="EMBL" id="LCKS01000006">
    <property type="protein sequence ID" value="KKU02875.1"/>
    <property type="molecule type" value="Genomic_DNA"/>
</dbReference>
<dbReference type="AlphaFoldDB" id="A0A0G1Q2I1"/>
<evidence type="ECO:0008006" key="3">
    <source>
        <dbReference type="Google" id="ProtNLM"/>
    </source>
</evidence>
<reference evidence="1 2" key="1">
    <citation type="journal article" date="2015" name="Nature">
        <title>rRNA introns, odd ribosomes, and small enigmatic genomes across a large radiation of phyla.</title>
        <authorList>
            <person name="Brown C.T."/>
            <person name="Hug L.A."/>
            <person name="Thomas B.C."/>
            <person name="Sharon I."/>
            <person name="Castelle C.J."/>
            <person name="Singh A."/>
            <person name="Wilkins M.J."/>
            <person name="Williams K.H."/>
            <person name="Banfield J.F."/>
        </authorList>
    </citation>
    <scope>NUCLEOTIDE SEQUENCE [LARGE SCALE GENOMIC DNA]</scope>
</reference>
<organism evidence="1 2">
    <name type="scientific">Candidatus Amesbacteria bacterium GW2011_GWC2_45_19</name>
    <dbReference type="NCBI Taxonomy" id="1618366"/>
    <lineage>
        <taxon>Bacteria</taxon>
        <taxon>Candidatus Amesiibacteriota</taxon>
    </lineage>
</organism>
<dbReference type="Gene3D" id="3.40.50.450">
    <property type="match status" value="1"/>
</dbReference>
<dbReference type="PANTHER" id="PTHR43393:SF3">
    <property type="entry name" value="LYSINE DECARBOXYLASE-LIKE PROTEIN"/>
    <property type="match status" value="1"/>
</dbReference>
<dbReference type="InterPro" id="IPR041164">
    <property type="entry name" value="LDcluster4"/>
</dbReference>
<sequence length="209" mass="23235">MELMPDGTTKKIKTVACLGFADASPEDPLFKEAYNVGVALAKAGYIVANGGGPGVMRATSEGAKAGGGHVVGVTFYPKDVANFEGKDKNNPIDEEIKANNYLERTLKLLEVSQAYVIFKGGTGTISEFGMAWGLARLYFGHHKPLILYGKFWENIMATFLANMRMRPEEFQVYRVVETPEEVIKTLEIFEYMLEHEPRVFDPAEKPFQV</sequence>
<evidence type="ECO:0000313" key="2">
    <source>
        <dbReference type="Proteomes" id="UP000034264"/>
    </source>
</evidence>